<feature type="domain" description="HNH nuclease" evidence="3">
    <location>
        <begin position="425"/>
        <end position="477"/>
    </location>
</feature>
<dbReference type="InterPro" id="IPR002711">
    <property type="entry name" value="HNH"/>
</dbReference>
<dbReference type="GO" id="GO:0004519">
    <property type="term" value="F:endonuclease activity"/>
    <property type="evidence" value="ECO:0007669"/>
    <property type="project" value="UniProtKB-KW"/>
</dbReference>
<comment type="caution">
    <text evidence="4">The sequence shown here is derived from an EMBL/GenBank/DDBJ whole genome shotgun (WGS) entry which is preliminary data.</text>
</comment>
<dbReference type="OrthoDB" id="3261064at2"/>
<feature type="compositionally biased region" description="Low complexity" evidence="2">
    <location>
        <begin position="355"/>
        <end position="364"/>
    </location>
</feature>
<dbReference type="CDD" id="cd00085">
    <property type="entry name" value="HNHc"/>
    <property type="match status" value="1"/>
</dbReference>
<evidence type="ECO:0000259" key="3">
    <source>
        <dbReference type="SMART" id="SM00507"/>
    </source>
</evidence>
<protein>
    <submittedName>
        <fullName evidence="4">HNH endonuclease</fullName>
    </submittedName>
</protein>
<dbReference type="GO" id="GO:0003676">
    <property type="term" value="F:nucleic acid binding"/>
    <property type="evidence" value="ECO:0007669"/>
    <property type="project" value="InterPro"/>
</dbReference>
<evidence type="ECO:0000256" key="2">
    <source>
        <dbReference type="SAM" id="MobiDB-lite"/>
    </source>
</evidence>
<evidence type="ECO:0000313" key="5">
    <source>
        <dbReference type="Proteomes" id="UP000280668"/>
    </source>
</evidence>
<keyword evidence="5" id="KW-1185">Reference proteome</keyword>
<dbReference type="Pfam" id="PF01844">
    <property type="entry name" value="HNH"/>
    <property type="match status" value="1"/>
</dbReference>
<keyword evidence="4" id="KW-0378">Hydrolase</keyword>
<feature type="compositionally biased region" description="Polar residues" evidence="2">
    <location>
        <begin position="308"/>
        <end position="320"/>
    </location>
</feature>
<keyword evidence="4" id="KW-0255">Endonuclease</keyword>
<name>A0A3N2BFD5_9MICO</name>
<gene>
    <name evidence="4" type="ORF">EDD31_2340</name>
</gene>
<dbReference type="SMART" id="SM00507">
    <property type="entry name" value="HNHc"/>
    <property type="match status" value="1"/>
</dbReference>
<feature type="region of interest" description="Disordered" evidence="2">
    <location>
        <begin position="291"/>
        <end position="332"/>
    </location>
</feature>
<keyword evidence="4" id="KW-0540">Nuclease</keyword>
<feature type="region of interest" description="Disordered" evidence="2">
    <location>
        <begin position="80"/>
        <end position="99"/>
    </location>
</feature>
<dbReference type="InterPro" id="IPR003870">
    <property type="entry name" value="DUF222"/>
</dbReference>
<dbReference type="AlphaFoldDB" id="A0A3N2BFD5"/>
<evidence type="ECO:0000313" key="4">
    <source>
        <dbReference type="EMBL" id="ROR73945.1"/>
    </source>
</evidence>
<accession>A0A3N2BFD5</accession>
<feature type="region of interest" description="Disordered" evidence="2">
    <location>
        <begin position="351"/>
        <end position="374"/>
    </location>
</feature>
<dbReference type="Pfam" id="PF02720">
    <property type="entry name" value="DUF222"/>
    <property type="match status" value="1"/>
</dbReference>
<dbReference type="Gene3D" id="1.10.30.50">
    <property type="match status" value="1"/>
</dbReference>
<proteinExistence type="inferred from homology"/>
<reference evidence="4 5" key="1">
    <citation type="submission" date="2018-11" db="EMBL/GenBank/DDBJ databases">
        <title>Sequencing the genomes of 1000 actinobacteria strains.</title>
        <authorList>
            <person name="Klenk H.-P."/>
        </authorList>
    </citation>
    <scope>NUCLEOTIDE SEQUENCE [LARGE SCALE GENOMIC DNA]</scope>
    <source>
        <strain evidence="4 5">DSM 11294</strain>
    </source>
</reference>
<dbReference type="InterPro" id="IPR003615">
    <property type="entry name" value="HNH_nuc"/>
</dbReference>
<dbReference type="GO" id="GO:0008270">
    <property type="term" value="F:zinc ion binding"/>
    <property type="evidence" value="ECO:0007669"/>
    <property type="project" value="InterPro"/>
</dbReference>
<organism evidence="4 5">
    <name type="scientific">Bogoriella caseilytica</name>
    <dbReference type="NCBI Taxonomy" id="56055"/>
    <lineage>
        <taxon>Bacteria</taxon>
        <taxon>Bacillati</taxon>
        <taxon>Actinomycetota</taxon>
        <taxon>Actinomycetes</taxon>
        <taxon>Micrococcales</taxon>
        <taxon>Bogoriellaceae</taxon>
        <taxon>Bogoriella</taxon>
    </lineage>
</organism>
<comment type="similarity">
    <text evidence="1">Belongs to the Rv1128c/1148c/1588c/1702c/1945/3466 family.</text>
</comment>
<dbReference type="RefSeq" id="WP_123304299.1">
    <property type="nucleotide sequence ID" value="NZ_RKHK01000001.1"/>
</dbReference>
<evidence type="ECO:0000256" key="1">
    <source>
        <dbReference type="ARBA" id="ARBA00023450"/>
    </source>
</evidence>
<dbReference type="Proteomes" id="UP000280668">
    <property type="component" value="Unassembled WGS sequence"/>
</dbReference>
<sequence>MAKREFEIPDLPGRELVERAANVTGLELAVLADAFDDSLDSYDSLDAVAVWGRVAAWAQARQAEAAAVVEAQVTELYGAGEGARPAPTSAGPGEARSRRVLEPRAARELAMRLGISRPAAATLIKTGRAITGSMTATGEALADGHLCWAKARALIGGLDGLPEPLVMDVEDTLLPHAAGRTPAQLTRDVAKLVVAADPEGAGARHQVARSMRRVNRPSALPDGMARISAVLPAEDALALDLSLDGAARHARAESDGRTTDQLRTDALAAIGHHALATGRVELPVLSGTADCRSGGMSPDTAAEPASADSAQTVNEVGTENSEARPTIFSFPTGGGAPRINVTVPVTALLEPGREPPGSGEAPAGGTVGEALPSPENVPELHGYGAIDPITARALSAGGIWRRLVTDPETGTVLDVGRKVYRPPADLARLVRARDGTCTRPGCTVKAQACELDHVQSWEHGGPTSAANMVALCPSDHRAKSRGDFTVVRHADGAVDWTSPTGHTYRRAPGGTVVHLDRHDGQADASVPADPPY</sequence>
<dbReference type="EMBL" id="RKHK01000001">
    <property type="protein sequence ID" value="ROR73945.1"/>
    <property type="molecule type" value="Genomic_DNA"/>
</dbReference>